<comment type="caution">
    <text evidence="1">The sequence shown here is derived from an EMBL/GenBank/DDBJ whole genome shotgun (WGS) entry which is preliminary data.</text>
</comment>
<name>A0AAD4X9V0_9MAGN</name>
<dbReference type="EMBL" id="JAJJMB010014022">
    <property type="protein sequence ID" value="KAI3864128.1"/>
    <property type="molecule type" value="Genomic_DNA"/>
</dbReference>
<sequence length="74" mass="8399">MIPISIFSVAFSSCHHNLDVGLIKERKVEEIVENQLDSIKIGEKGKSHAIIHKWMGQLCTRAVSQLRLTEKNNK</sequence>
<gene>
    <name evidence="1" type="ORF">MKW98_031720</name>
</gene>
<protein>
    <submittedName>
        <fullName evidence="1">Uncharacterized protein</fullName>
    </submittedName>
</protein>
<proteinExistence type="predicted"/>
<dbReference type="AlphaFoldDB" id="A0AAD4X9V0"/>
<reference evidence="1" key="1">
    <citation type="submission" date="2022-04" db="EMBL/GenBank/DDBJ databases">
        <title>A functionally conserved STORR gene fusion in Papaver species that diverged 16.8 million years ago.</title>
        <authorList>
            <person name="Catania T."/>
        </authorList>
    </citation>
    <scope>NUCLEOTIDE SEQUENCE</scope>
    <source>
        <strain evidence="1">S-188037</strain>
    </source>
</reference>
<evidence type="ECO:0000313" key="1">
    <source>
        <dbReference type="EMBL" id="KAI3864128.1"/>
    </source>
</evidence>
<feature type="non-terminal residue" evidence="1">
    <location>
        <position position="1"/>
    </location>
</feature>
<accession>A0AAD4X9V0</accession>
<evidence type="ECO:0000313" key="2">
    <source>
        <dbReference type="Proteomes" id="UP001202328"/>
    </source>
</evidence>
<keyword evidence="2" id="KW-1185">Reference proteome</keyword>
<dbReference type="Proteomes" id="UP001202328">
    <property type="component" value="Unassembled WGS sequence"/>
</dbReference>
<organism evidence="1 2">
    <name type="scientific">Papaver atlanticum</name>
    <dbReference type="NCBI Taxonomy" id="357466"/>
    <lineage>
        <taxon>Eukaryota</taxon>
        <taxon>Viridiplantae</taxon>
        <taxon>Streptophyta</taxon>
        <taxon>Embryophyta</taxon>
        <taxon>Tracheophyta</taxon>
        <taxon>Spermatophyta</taxon>
        <taxon>Magnoliopsida</taxon>
        <taxon>Ranunculales</taxon>
        <taxon>Papaveraceae</taxon>
        <taxon>Papaveroideae</taxon>
        <taxon>Papaver</taxon>
    </lineage>
</organism>